<gene>
    <name evidence="2" type="ORF">G9H61_03755</name>
</gene>
<feature type="domain" description="Aldehyde oxidase/xanthine dehydrogenase a/b hammerhead" evidence="1">
    <location>
        <begin position="202"/>
        <end position="280"/>
    </location>
</feature>
<dbReference type="SMART" id="SM01008">
    <property type="entry name" value="Ald_Xan_dh_C"/>
    <property type="match status" value="1"/>
</dbReference>
<keyword evidence="3" id="KW-1185">Reference proteome</keyword>
<dbReference type="Pfam" id="PF20256">
    <property type="entry name" value="MoCoBD_2"/>
    <property type="match status" value="2"/>
</dbReference>
<dbReference type="InterPro" id="IPR012368">
    <property type="entry name" value="OxRdtase_Mopterin-bd_su_IorB"/>
</dbReference>
<accession>A0ABT4JE50</accession>
<evidence type="ECO:0000313" key="3">
    <source>
        <dbReference type="Proteomes" id="UP001321186"/>
    </source>
</evidence>
<reference evidence="2 3" key="1">
    <citation type="submission" date="2020-03" db="EMBL/GenBank/DDBJ databases">
        <authorList>
            <person name="Pitt A."/>
            <person name="Hahn M.W."/>
        </authorList>
    </citation>
    <scope>NUCLEOTIDE SEQUENCE [LARGE SCALE GENOMIC DNA]</scope>
    <source>
        <strain evidence="2 3">5A-MARBSE</strain>
    </source>
</reference>
<dbReference type="Pfam" id="PF02738">
    <property type="entry name" value="MoCoBD_1"/>
    <property type="match status" value="1"/>
</dbReference>
<dbReference type="PANTHER" id="PTHR47495">
    <property type="entry name" value="ALDEHYDE DEHYDROGENASE"/>
    <property type="match status" value="1"/>
</dbReference>
<dbReference type="NCBIfam" id="TIGR01409">
    <property type="entry name" value="TAT_signal_seq"/>
    <property type="match status" value="1"/>
</dbReference>
<evidence type="ECO:0000259" key="1">
    <source>
        <dbReference type="SMART" id="SM01008"/>
    </source>
</evidence>
<comment type="caution">
    <text evidence="2">The sequence shown here is derived from an EMBL/GenBank/DDBJ whole genome shotgun (WGS) entry which is preliminary data.</text>
</comment>
<dbReference type="RefSeq" id="WP_269009542.1">
    <property type="nucleotide sequence ID" value="NZ_JAANOH010000001.1"/>
</dbReference>
<dbReference type="Gene3D" id="3.30.365.10">
    <property type="entry name" value="Aldehyde oxidase/xanthine dehydrogenase, molybdopterin binding domain"/>
    <property type="match status" value="4"/>
</dbReference>
<organism evidence="2 3">
    <name type="scientific">Aquirufa ecclesiirivi</name>
    <dbReference type="NCBI Taxonomy" id="2715124"/>
    <lineage>
        <taxon>Bacteria</taxon>
        <taxon>Pseudomonadati</taxon>
        <taxon>Bacteroidota</taxon>
        <taxon>Cytophagia</taxon>
        <taxon>Cytophagales</taxon>
        <taxon>Flectobacillaceae</taxon>
        <taxon>Aquirufa</taxon>
    </lineage>
</organism>
<sequence length="700" mass="76084">MKSINSRRDFLKVSAISGGGILFGMVLPQVKSNATPTAAADFMPNIYIKIKPEGSIILLAPNPEIGQGVKTSLPMIIAEELGIDWKKIQVEFAPLDVRYGRQAAGGSGSIRGRFAELRKMGAAAREMFVNAAAQTWNVPAESCTVEDGMVIHTSSGKKLSYGELSTKAASMEVPTNPTLKDPKDFKYIGSRITDVDAHLITTGKPLFGIDTRREGMLYAMVARSPAYGKTLQSVDDSAARKVNGVKNVIQLQNSVAVLATSTWAAKKGREALIIQWKASEKLENSSEHFAGFKEILEKGPSARGRNDGDVDSVKQQASKNLDVYYEVPTLSHGQMEPLNYFANVQEGKVELFGPTQVPDQLRNDVAQKLGISKDIITVGLPRQGGGFGRKLMTDNGVEAALISAAAKSPVQVQWTREDDMQNDFYRPAEMYRYQAALSSNELLAWHQSAVGIGRGIRGDSYVAGALTNYRSDSQGFTSNTPTGWWRAPGACTMAFVAESFFDEVCSELKKDPVAYRLDFFKKAKEAPIGRLGYDPAKYQAVVELVAKMSNWGTTPPGVYRGFATWFSFGSYAAQVVEVRLEAGKPRVSKVFCAVHCGRVINLSGAENQIQGAIVDGINHAMFPKVTFVDGAVQETNFNSYRFLRMENAPLDIEVKFVESDEAPTGLGEPALPPVAAAVGNAIFAATGKRLRKLPFVEQLG</sequence>
<dbReference type="InterPro" id="IPR046867">
    <property type="entry name" value="AldOxase/xan_DH_MoCoBD2"/>
</dbReference>
<protein>
    <submittedName>
        <fullName evidence="2">Xanthine dehydrogenase family protein molybdopterin-binding subunit</fullName>
    </submittedName>
</protein>
<dbReference type="SUPFAM" id="SSF56003">
    <property type="entry name" value="Molybdenum cofactor-binding domain"/>
    <property type="match status" value="2"/>
</dbReference>
<dbReference type="InterPro" id="IPR052516">
    <property type="entry name" value="N-heterocyclic_Hydroxylase"/>
</dbReference>
<dbReference type="Proteomes" id="UP001321186">
    <property type="component" value="Unassembled WGS sequence"/>
</dbReference>
<dbReference type="Gene3D" id="3.90.1170.50">
    <property type="entry name" value="Aldehyde oxidase/xanthine dehydrogenase, a/b hammerhead"/>
    <property type="match status" value="1"/>
</dbReference>
<proteinExistence type="predicted"/>
<dbReference type="InterPro" id="IPR008274">
    <property type="entry name" value="AldOxase/xan_DH_MoCoBD1"/>
</dbReference>
<dbReference type="InterPro" id="IPR037165">
    <property type="entry name" value="AldOxase/xan_DH_Mopterin-bd_sf"/>
</dbReference>
<name>A0ABT4JE50_9BACT</name>
<dbReference type="EMBL" id="JAANOH010000001">
    <property type="protein sequence ID" value="MCZ2474544.1"/>
    <property type="molecule type" value="Genomic_DNA"/>
</dbReference>
<dbReference type="PANTHER" id="PTHR47495:SF3">
    <property type="entry name" value="BLR6219 PROTEIN"/>
    <property type="match status" value="1"/>
</dbReference>
<dbReference type="PIRSF" id="PIRSF036389">
    <property type="entry name" value="IOR_B"/>
    <property type="match status" value="1"/>
</dbReference>
<dbReference type="InterPro" id="IPR019546">
    <property type="entry name" value="TAT_signal_bac_arc"/>
</dbReference>
<dbReference type="InterPro" id="IPR000674">
    <property type="entry name" value="Ald_Oxase/Xan_DH_a/b"/>
</dbReference>
<evidence type="ECO:0000313" key="2">
    <source>
        <dbReference type="EMBL" id="MCZ2474544.1"/>
    </source>
</evidence>
<dbReference type="InterPro" id="IPR006311">
    <property type="entry name" value="TAT_signal"/>
</dbReference>
<dbReference type="PROSITE" id="PS51318">
    <property type="entry name" value="TAT"/>
    <property type="match status" value="1"/>
</dbReference>